<dbReference type="STRING" id="1226327.SAMN05421732_102174"/>
<dbReference type="Proteomes" id="UP000243468">
    <property type="component" value="Unassembled WGS sequence"/>
</dbReference>
<evidence type="ECO:0000256" key="1">
    <source>
        <dbReference type="SAM" id="MobiDB-lite"/>
    </source>
</evidence>
<sequence>MIKLQLKHCGLPVLLCSSVLMSACDRKPDTVSQGDKIQLEDKVMQELITEPVKTFPQTPDDQHDIALLTDFDQRFSQMSDEMEDELVKMEDQGTLTDEFAYNRKRDNIYSALTMLKELDLKTEQGRYIQGLMAEYWQNQAKFYDENKEKTAEPIKNSANQTKGLGEFLHAQEQLEHWQSQYPDMNQAQAKKAEAAKSETTESGY</sequence>
<feature type="compositionally biased region" description="Basic and acidic residues" evidence="1">
    <location>
        <begin position="190"/>
        <end position="204"/>
    </location>
</feature>
<dbReference type="OrthoDB" id="6710329at2"/>
<protein>
    <submittedName>
        <fullName evidence="2">Uncharacterized protein</fullName>
    </submittedName>
</protein>
<dbReference type="AlphaFoldDB" id="A0A1G6HTR6"/>
<dbReference type="RefSeq" id="WP_092819121.1">
    <property type="nucleotide sequence ID" value="NZ_BAABKJ010000001.1"/>
</dbReference>
<evidence type="ECO:0000313" key="3">
    <source>
        <dbReference type="Proteomes" id="UP000243468"/>
    </source>
</evidence>
<keyword evidence="3" id="KW-1185">Reference proteome</keyword>
<feature type="region of interest" description="Disordered" evidence="1">
    <location>
        <begin position="179"/>
        <end position="204"/>
    </location>
</feature>
<reference evidence="3" key="1">
    <citation type="submission" date="2016-09" db="EMBL/GenBank/DDBJ databases">
        <authorList>
            <person name="Varghese N."/>
            <person name="Submissions S."/>
        </authorList>
    </citation>
    <scope>NUCLEOTIDE SEQUENCE [LARGE SCALE GENOMIC DNA]</scope>
    <source>
        <strain evidence="3">ANC 4667</strain>
    </source>
</reference>
<gene>
    <name evidence="2" type="ORF">SAMN05421732_102174</name>
</gene>
<dbReference type="EMBL" id="FMYO01000002">
    <property type="protein sequence ID" value="SDB96866.1"/>
    <property type="molecule type" value="Genomic_DNA"/>
</dbReference>
<organism evidence="2 3">
    <name type="scientific">Acinetobacter kookii</name>
    <dbReference type="NCBI Taxonomy" id="1226327"/>
    <lineage>
        <taxon>Bacteria</taxon>
        <taxon>Pseudomonadati</taxon>
        <taxon>Pseudomonadota</taxon>
        <taxon>Gammaproteobacteria</taxon>
        <taxon>Moraxellales</taxon>
        <taxon>Moraxellaceae</taxon>
        <taxon>Acinetobacter</taxon>
    </lineage>
</organism>
<proteinExistence type="predicted"/>
<evidence type="ECO:0000313" key="2">
    <source>
        <dbReference type="EMBL" id="SDB96866.1"/>
    </source>
</evidence>
<name>A0A1G6HTR6_9GAMM</name>
<accession>A0A1G6HTR6</accession>
<dbReference type="PROSITE" id="PS51257">
    <property type="entry name" value="PROKAR_LIPOPROTEIN"/>
    <property type="match status" value="1"/>
</dbReference>